<protein>
    <recommendedName>
        <fullName evidence="1">KIB1-4 beta-propeller domain-containing protein</fullName>
    </recommendedName>
</protein>
<organism evidence="2 3">
    <name type="scientific">Panicum miliaceum</name>
    <name type="common">Proso millet</name>
    <name type="synonym">Broomcorn millet</name>
    <dbReference type="NCBI Taxonomy" id="4540"/>
    <lineage>
        <taxon>Eukaryota</taxon>
        <taxon>Viridiplantae</taxon>
        <taxon>Streptophyta</taxon>
        <taxon>Embryophyta</taxon>
        <taxon>Tracheophyta</taxon>
        <taxon>Spermatophyta</taxon>
        <taxon>Magnoliopsida</taxon>
        <taxon>Liliopsida</taxon>
        <taxon>Poales</taxon>
        <taxon>Poaceae</taxon>
        <taxon>PACMAD clade</taxon>
        <taxon>Panicoideae</taxon>
        <taxon>Panicodae</taxon>
        <taxon>Paniceae</taxon>
        <taxon>Panicinae</taxon>
        <taxon>Panicum</taxon>
        <taxon>Panicum sect. Panicum</taxon>
    </lineage>
</organism>
<feature type="domain" description="KIB1-4 beta-propeller" evidence="1">
    <location>
        <begin position="2"/>
        <end position="102"/>
    </location>
</feature>
<dbReference type="InterPro" id="IPR005174">
    <property type="entry name" value="KIB1-4_b-propeller"/>
</dbReference>
<dbReference type="EMBL" id="PQIB02000018">
    <property type="protein sequence ID" value="RLM55319.1"/>
    <property type="molecule type" value="Genomic_DNA"/>
</dbReference>
<dbReference type="OrthoDB" id="585457at2759"/>
<accession>A0A3L6PED3</accession>
<evidence type="ECO:0000259" key="1">
    <source>
        <dbReference type="Pfam" id="PF03478"/>
    </source>
</evidence>
<keyword evidence="3" id="KW-1185">Reference proteome</keyword>
<evidence type="ECO:0000313" key="3">
    <source>
        <dbReference type="Proteomes" id="UP000275267"/>
    </source>
</evidence>
<proteinExistence type="predicted"/>
<evidence type="ECO:0000313" key="2">
    <source>
        <dbReference type="EMBL" id="RLM55319.1"/>
    </source>
</evidence>
<comment type="caution">
    <text evidence="2">The sequence shown here is derived from an EMBL/GenBank/DDBJ whole genome shotgun (WGS) entry which is preliminary data.</text>
</comment>
<sequence length="115" mass="12862">MSSNWIAIATQLKGLIGQKTLLWRPGDADWTMMYKEGTFEIDTIAFLEGKAYYIDVQRNVVICDLNTGTDPSADPSPKCTRIYNVCSVVKRLCRCDRLHLVRGAPPGSLQRRAVA</sequence>
<gene>
    <name evidence="2" type="ORF">C2845_PM10G04600</name>
</gene>
<dbReference type="AlphaFoldDB" id="A0A3L6PED3"/>
<dbReference type="Pfam" id="PF03478">
    <property type="entry name" value="Beta-prop_KIB1-4"/>
    <property type="match status" value="1"/>
</dbReference>
<reference evidence="3" key="1">
    <citation type="journal article" date="2019" name="Nat. Commun.">
        <title>The genome of broomcorn millet.</title>
        <authorList>
            <person name="Zou C."/>
            <person name="Miki D."/>
            <person name="Li D."/>
            <person name="Tang Q."/>
            <person name="Xiao L."/>
            <person name="Rajput S."/>
            <person name="Deng P."/>
            <person name="Jia W."/>
            <person name="Huang R."/>
            <person name="Zhang M."/>
            <person name="Sun Y."/>
            <person name="Hu J."/>
            <person name="Fu X."/>
            <person name="Schnable P.S."/>
            <person name="Li F."/>
            <person name="Zhang H."/>
            <person name="Feng B."/>
            <person name="Zhu X."/>
            <person name="Liu R."/>
            <person name="Schnable J.C."/>
            <person name="Zhu J.-K."/>
            <person name="Zhang H."/>
        </authorList>
    </citation>
    <scope>NUCLEOTIDE SEQUENCE [LARGE SCALE GENOMIC DNA]</scope>
</reference>
<dbReference type="Proteomes" id="UP000275267">
    <property type="component" value="Unassembled WGS sequence"/>
</dbReference>
<dbReference type="PANTHER" id="PTHR36901">
    <property type="entry name" value="F-BOX DOMAIN CONTAINING PROTEIN, EXPRESSED-RELATED"/>
    <property type="match status" value="1"/>
</dbReference>
<dbReference type="PANTHER" id="PTHR36901:SF2">
    <property type="entry name" value="OS10G0520400 PROTEIN"/>
    <property type="match status" value="1"/>
</dbReference>
<name>A0A3L6PED3_PANMI</name>